<name>A0AAV4W6E3_CAEEX</name>
<protein>
    <submittedName>
        <fullName evidence="2">Uncharacterized protein</fullName>
    </submittedName>
</protein>
<dbReference type="AlphaFoldDB" id="A0AAV4W6E3"/>
<sequence>MMKAVRGFGKSRRKKKKSGEGEKSGCQRGYGSFERRFSHFPAVSFSVSSGRVPTSEQWKAQRKTSNHGKSQGELGCDRRVKTSHPDEKIIRWLFYLLQLL</sequence>
<dbReference type="EMBL" id="BPLR01015755">
    <property type="protein sequence ID" value="GIY78415.1"/>
    <property type="molecule type" value="Genomic_DNA"/>
</dbReference>
<proteinExistence type="predicted"/>
<accession>A0AAV4W6E3</accession>
<evidence type="ECO:0000313" key="3">
    <source>
        <dbReference type="Proteomes" id="UP001054945"/>
    </source>
</evidence>
<evidence type="ECO:0000313" key="2">
    <source>
        <dbReference type="EMBL" id="GIY78415.1"/>
    </source>
</evidence>
<feature type="region of interest" description="Disordered" evidence="1">
    <location>
        <begin position="52"/>
        <end position="80"/>
    </location>
</feature>
<comment type="caution">
    <text evidence="2">The sequence shown here is derived from an EMBL/GenBank/DDBJ whole genome shotgun (WGS) entry which is preliminary data.</text>
</comment>
<organism evidence="2 3">
    <name type="scientific">Caerostris extrusa</name>
    <name type="common">Bark spider</name>
    <name type="synonym">Caerostris bankana</name>
    <dbReference type="NCBI Taxonomy" id="172846"/>
    <lineage>
        <taxon>Eukaryota</taxon>
        <taxon>Metazoa</taxon>
        <taxon>Ecdysozoa</taxon>
        <taxon>Arthropoda</taxon>
        <taxon>Chelicerata</taxon>
        <taxon>Arachnida</taxon>
        <taxon>Araneae</taxon>
        <taxon>Araneomorphae</taxon>
        <taxon>Entelegynae</taxon>
        <taxon>Araneoidea</taxon>
        <taxon>Araneidae</taxon>
        <taxon>Caerostris</taxon>
    </lineage>
</organism>
<evidence type="ECO:0000256" key="1">
    <source>
        <dbReference type="SAM" id="MobiDB-lite"/>
    </source>
</evidence>
<dbReference type="Proteomes" id="UP001054945">
    <property type="component" value="Unassembled WGS sequence"/>
</dbReference>
<feature type="region of interest" description="Disordered" evidence="1">
    <location>
        <begin position="1"/>
        <end position="29"/>
    </location>
</feature>
<reference evidence="2 3" key="1">
    <citation type="submission" date="2021-06" db="EMBL/GenBank/DDBJ databases">
        <title>Caerostris extrusa draft genome.</title>
        <authorList>
            <person name="Kono N."/>
            <person name="Arakawa K."/>
        </authorList>
    </citation>
    <scope>NUCLEOTIDE SEQUENCE [LARGE SCALE GENOMIC DNA]</scope>
</reference>
<gene>
    <name evidence="2" type="ORF">CEXT_161051</name>
</gene>
<keyword evidence="3" id="KW-1185">Reference proteome</keyword>